<sequence length="133" mass="15897">MKSKTKKNKLSPENIIVFFLNMLNTVKLYHWKTKSFAQHKSTDQLYSELNENIDKFVEVLLGITQKRANLLNTKYIPLNDYPSLFLFKKKIDSYIYFLKQMNSISLFHNTDLLNIRDEILGNLNQFKYLLTFY</sequence>
<evidence type="ECO:0000313" key="1">
    <source>
        <dbReference type="EMBL" id="QHT75663.1"/>
    </source>
</evidence>
<dbReference type="InterPro" id="IPR043876">
    <property type="entry name" value="DUF5856"/>
</dbReference>
<protein>
    <submittedName>
        <fullName evidence="1">Uncharacterized protein</fullName>
    </submittedName>
</protein>
<dbReference type="Pfam" id="PF19174">
    <property type="entry name" value="DUF5856"/>
    <property type="match status" value="1"/>
</dbReference>
<dbReference type="AlphaFoldDB" id="A0A6C0H6N0"/>
<name>A0A6C0H6N0_9ZZZZ</name>
<reference evidence="1" key="1">
    <citation type="journal article" date="2020" name="Nature">
        <title>Giant virus diversity and host interactions through global metagenomics.</title>
        <authorList>
            <person name="Schulz F."/>
            <person name="Roux S."/>
            <person name="Paez-Espino D."/>
            <person name="Jungbluth S."/>
            <person name="Walsh D.A."/>
            <person name="Denef V.J."/>
            <person name="McMahon K.D."/>
            <person name="Konstantinidis K.T."/>
            <person name="Eloe-Fadrosh E.A."/>
            <person name="Kyrpides N.C."/>
            <person name="Woyke T."/>
        </authorList>
    </citation>
    <scope>NUCLEOTIDE SEQUENCE</scope>
    <source>
        <strain evidence="1">GVMAG-M-3300023179-71</strain>
    </source>
</reference>
<dbReference type="EMBL" id="MN739880">
    <property type="protein sequence ID" value="QHT75663.1"/>
    <property type="molecule type" value="Genomic_DNA"/>
</dbReference>
<organism evidence="1">
    <name type="scientific">viral metagenome</name>
    <dbReference type="NCBI Taxonomy" id="1070528"/>
    <lineage>
        <taxon>unclassified sequences</taxon>
        <taxon>metagenomes</taxon>
        <taxon>organismal metagenomes</taxon>
    </lineage>
</organism>
<proteinExistence type="predicted"/>
<accession>A0A6C0H6N0</accession>